<dbReference type="PANTHER" id="PTHR30006:SF2">
    <property type="entry name" value="ABC TRANSPORTER SUBSTRATE-BINDING PROTEIN"/>
    <property type="match status" value="1"/>
</dbReference>
<sequence>MERVNINENMTILELVSNYPESIEVLISNGFPQFEDKTYLESVGKFLKFSTALKTKGYDIETYIKLIEEKISSDKNYKMATKIEENFDINIVGLLPCPVRVPLQEQFTTFIEKFEKDKKIKVNYKFEAASIGIDYLKENILSINDPDKLPDIFISAGFEAFFDQKSLGLFKEKKIFVDITDDEVNENFRALNIKDPHGDYSIISLVVAVFMVNKKELGDLPVPKSWSDLLKPEYAQRVALPVGDFDLFNGILLNIYKDFGYEGIEKIAKTLLKSMHPSQMVKNANMKNAEKPAITIMPYFFTKMVRDVSSMEVIWPEDGAIVAPVFMLVKRSKREILEPIARFIAGKEMGEILSHRGLFPSLNKDVKNIVPENAKFKWLGWDFIYSYDVGALIHKLNELFEKSASEVQQ</sequence>
<dbReference type="GO" id="GO:0030976">
    <property type="term" value="F:thiamine pyrophosphate binding"/>
    <property type="evidence" value="ECO:0007669"/>
    <property type="project" value="TreeGrafter"/>
</dbReference>
<feature type="domain" description="DUF1858" evidence="2">
    <location>
        <begin position="6"/>
        <end position="62"/>
    </location>
</feature>
<evidence type="ECO:0000259" key="2">
    <source>
        <dbReference type="Pfam" id="PF08984"/>
    </source>
</evidence>
<dbReference type="Pfam" id="PF08984">
    <property type="entry name" value="DUF1858"/>
    <property type="match status" value="1"/>
</dbReference>
<accession>A0A2J6WPV0</accession>
<evidence type="ECO:0000313" key="4">
    <source>
        <dbReference type="Proteomes" id="UP000242881"/>
    </source>
</evidence>
<name>A0A2J6WPV0_9BACT</name>
<dbReference type="Gene3D" id="3.40.190.10">
    <property type="entry name" value="Periplasmic binding protein-like II"/>
    <property type="match status" value="2"/>
</dbReference>
<gene>
    <name evidence="3" type="ORF">C0187_01520</name>
</gene>
<dbReference type="PANTHER" id="PTHR30006">
    <property type="entry name" value="THIAMINE-BINDING PERIPLASMIC PROTEIN-RELATED"/>
    <property type="match status" value="1"/>
</dbReference>
<dbReference type="SUPFAM" id="SSF140683">
    <property type="entry name" value="SP0561-like"/>
    <property type="match status" value="1"/>
</dbReference>
<dbReference type="AlphaFoldDB" id="A0A2J6WPV0"/>
<evidence type="ECO:0000256" key="1">
    <source>
        <dbReference type="ARBA" id="ARBA00022729"/>
    </source>
</evidence>
<protein>
    <submittedName>
        <fullName evidence="3">Iron ABC transporter substrate-binding protein</fullName>
    </submittedName>
</protein>
<dbReference type="InterPro" id="IPR015077">
    <property type="entry name" value="DUF1858"/>
</dbReference>
<dbReference type="Pfam" id="PF13343">
    <property type="entry name" value="SBP_bac_6"/>
    <property type="match status" value="1"/>
</dbReference>
<dbReference type="EMBL" id="PNIN01000022">
    <property type="protein sequence ID" value="PMP72406.1"/>
    <property type="molecule type" value="Genomic_DNA"/>
</dbReference>
<dbReference type="Proteomes" id="UP000242881">
    <property type="component" value="Unassembled WGS sequence"/>
</dbReference>
<dbReference type="GO" id="GO:0030288">
    <property type="term" value="C:outer membrane-bounded periplasmic space"/>
    <property type="evidence" value="ECO:0007669"/>
    <property type="project" value="TreeGrafter"/>
</dbReference>
<dbReference type="InterPro" id="IPR038062">
    <property type="entry name" value="ScdA-like_N_sf"/>
</dbReference>
<organism evidence="3 4">
    <name type="scientific">Calditerrivibrio nitroreducens</name>
    <dbReference type="NCBI Taxonomy" id="477976"/>
    <lineage>
        <taxon>Bacteria</taxon>
        <taxon>Pseudomonadati</taxon>
        <taxon>Deferribacterota</taxon>
        <taxon>Deferribacteres</taxon>
        <taxon>Deferribacterales</taxon>
        <taxon>Calditerrivibrionaceae</taxon>
    </lineage>
</organism>
<reference evidence="3 4" key="1">
    <citation type="submission" date="2018-01" db="EMBL/GenBank/DDBJ databases">
        <title>Metagenomic assembled genomes from two thermal pools in the Uzon Caldera, Kamchatka, Russia.</title>
        <authorList>
            <person name="Wilkins L."/>
            <person name="Ettinger C."/>
        </authorList>
    </citation>
    <scope>NUCLEOTIDE SEQUENCE [LARGE SCALE GENOMIC DNA]</scope>
    <source>
        <strain evidence="3">ZAV-05</strain>
    </source>
</reference>
<keyword evidence="1" id="KW-0732">Signal</keyword>
<dbReference type="GO" id="GO:0030975">
    <property type="term" value="F:thiamine binding"/>
    <property type="evidence" value="ECO:0007669"/>
    <property type="project" value="TreeGrafter"/>
</dbReference>
<comment type="caution">
    <text evidence="3">The sequence shown here is derived from an EMBL/GenBank/DDBJ whole genome shotgun (WGS) entry which is preliminary data.</text>
</comment>
<evidence type="ECO:0000313" key="3">
    <source>
        <dbReference type="EMBL" id="PMP72406.1"/>
    </source>
</evidence>
<dbReference type="Gene3D" id="1.10.3910.10">
    <property type="entry name" value="SP0561-like"/>
    <property type="match status" value="1"/>
</dbReference>
<dbReference type="SUPFAM" id="SSF53850">
    <property type="entry name" value="Periplasmic binding protein-like II"/>
    <property type="match status" value="1"/>
</dbReference>
<proteinExistence type="predicted"/>
<dbReference type="GO" id="GO:0015888">
    <property type="term" value="P:thiamine transport"/>
    <property type="evidence" value="ECO:0007669"/>
    <property type="project" value="TreeGrafter"/>
</dbReference>